<dbReference type="KEGG" id="tdn:Suden_0880"/>
<dbReference type="InterPro" id="IPR032693">
    <property type="entry name" value="YtkA-like_dom"/>
</dbReference>
<reference evidence="2 3" key="1">
    <citation type="journal article" date="2008" name="Appl. Environ. Microbiol.">
        <title>Genome of the epsilonproteobacterial chemolithoautotroph Sulfurimonas denitrificans.</title>
        <authorList>
            <person name="Sievert S.M."/>
            <person name="Scott K.M."/>
            <person name="Klotz M.G."/>
            <person name="Chain P.S.G."/>
            <person name="Hauser L.J."/>
            <person name="Hemp J."/>
            <person name="Huegler M."/>
            <person name="Land M."/>
            <person name="Lapidus A."/>
            <person name="Larimer F.W."/>
            <person name="Lucas S."/>
            <person name="Malfatti S.A."/>
            <person name="Meyer F."/>
            <person name="Paulsen I.T."/>
            <person name="Ren Q."/>
            <person name="Simon J."/>
            <person name="Bailey K."/>
            <person name="Diaz E."/>
            <person name="Fitzpatrick K.A."/>
            <person name="Glover B."/>
            <person name="Gwatney N."/>
            <person name="Korajkic A."/>
            <person name="Long A."/>
            <person name="Mobberley J.M."/>
            <person name="Pantry S.N."/>
            <person name="Pazder G."/>
            <person name="Peterson S."/>
            <person name="Quintanilla J.D."/>
            <person name="Sprinkle R."/>
            <person name="Stephens J."/>
            <person name="Thomas P."/>
            <person name="Vaughn R."/>
            <person name="Weber M.J."/>
            <person name="Wooten L.L."/>
        </authorList>
    </citation>
    <scope>NUCLEOTIDE SEQUENCE [LARGE SCALE GENOMIC DNA]</scope>
    <source>
        <strain evidence="3">ATCC 33889 / DSM 1251</strain>
    </source>
</reference>
<dbReference type="HOGENOM" id="CLU_1980460_0_0_7"/>
<accession>Q30S73</accession>
<dbReference type="RefSeq" id="WP_011372510.1">
    <property type="nucleotide sequence ID" value="NC_007575.1"/>
</dbReference>
<dbReference type="AlphaFoldDB" id="Q30S73"/>
<dbReference type="STRING" id="326298.Suden_0880"/>
<dbReference type="OrthoDB" id="5339750at2"/>
<protein>
    <recommendedName>
        <fullName evidence="1">YtkA-like domain-containing protein</fullName>
    </recommendedName>
</protein>
<evidence type="ECO:0000259" key="1">
    <source>
        <dbReference type="Pfam" id="PF13115"/>
    </source>
</evidence>
<dbReference type="EMBL" id="CP000153">
    <property type="protein sequence ID" value="ABB44158.1"/>
    <property type="molecule type" value="Genomic_DNA"/>
</dbReference>
<sequence>MIKIAIGSILVSSFVLAGGFMDMKDSDDLHAMLSSEKVLSQGSNKIIVELNRGGHGGAVVDAKDVRIKFFMPEMPGMPYMESKEICKKIDNLFECNVNFAMNGTWQYQLFIKDDNNKDYVYKGSVNLGQSSSMHSHH</sequence>
<proteinExistence type="predicted"/>
<organism evidence="2 3">
    <name type="scientific">Sulfurimonas denitrificans (strain ATCC 33889 / DSM 1251)</name>
    <name type="common">Thiomicrospira denitrificans (strain ATCC 33889 / DSM 1251)</name>
    <dbReference type="NCBI Taxonomy" id="326298"/>
    <lineage>
        <taxon>Bacteria</taxon>
        <taxon>Pseudomonadati</taxon>
        <taxon>Campylobacterota</taxon>
        <taxon>Epsilonproteobacteria</taxon>
        <taxon>Campylobacterales</taxon>
        <taxon>Sulfurimonadaceae</taxon>
        <taxon>Sulfurimonas</taxon>
    </lineage>
</organism>
<dbReference type="Proteomes" id="UP000002714">
    <property type="component" value="Chromosome"/>
</dbReference>
<dbReference type="Pfam" id="PF13115">
    <property type="entry name" value="YtkA"/>
    <property type="match status" value="1"/>
</dbReference>
<keyword evidence="3" id="KW-1185">Reference proteome</keyword>
<name>Q30S73_SULDN</name>
<dbReference type="eggNOG" id="ENOG502ZWK6">
    <property type="taxonomic scope" value="Bacteria"/>
</dbReference>
<evidence type="ECO:0000313" key="3">
    <source>
        <dbReference type="Proteomes" id="UP000002714"/>
    </source>
</evidence>
<feature type="domain" description="YtkA-like" evidence="1">
    <location>
        <begin position="24"/>
        <end position="109"/>
    </location>
</feature>
<evidence type="ECO:0000313" key="2">
    <source>
        <dbReference type="EMBL" id="ABB44158.1"/>
    </source>
</evidence>
<gene>
    <name evidence="2" type="ordered locus">Suden_0880</name>
</gene>